<evidence type="ECO:0000256" key="3">
    <source>
        <dbReference type="ARBA" id="ARBA00023163"/>
    </source>
</evidence>
<comment type="caution">
    <text evidence="6">The sequence shown here is derived from an EMBL/GenBank/DDBJ whole genome shotgun (WGS) entry which is preliminary data.</text>
</comment>
<keyword evidence="3" id="KW-0804">Transcription</keyword>
<dbReference type="EMBL" id="JACHGN010000002">
    <property type="protein sequence ID" value="MBB5131572.1"/>
    <property type="molecule type" value="Genomic_DNA"/>
</dbReference>
<dbReference type="GO" id="GO:0003677">
    <property type="term" value="F:DNA binding"/>
    <property type="evidence" value="ECO:0007669"/>
    <property type="project" value="UniProtKB-UniRule"/>
</dbReference>
<dbReference type="PANTHER" id="PTHR47506:SF10">
    <property type="entry name" value="TRANSCRIPTIONAL REGULATORY PROTEIN"/>
    <property type="match status" value="1"/>
</dbReference>
<proteinExistence type="predicted"/>
<organism evidence="6 7">
    <name type="scientific">Thermocatellispora tengchongensis</name>
    <dbReference type="NCBI Taxonomy" id="1073253"/>
    <lineage>
        <taxon>Bacteria</taxon>
        <taxon>Bacillati</taxon>
        <taxon>Actinomycetota</taxon>
        <taxon>Actinomycetes</taxon>
        <taxon>Streptosporangiales</taxon>
        <taxon>Streptosporangiaceae</taxon>
        <taxon>Thermocatellispora</taxon>
    </lineage>
</organism>
<evidence type="ECO:0000256" key="2">
    <source>
        <dbReference type="ARBA" id="ARBA00023125"/>
    </source>
</evidence>
<keyword evidence="1" id="KW-0805">Transcription regulation</keyword>
<dbReference type="InterPro" id="IPR009057">
    <property type="entry name" value="Homeodomain-like_sf"/>
</dbReference>
<reference evidence="6 7" key="1">
    <citation type="submission" date="2020-08" db="EMBL/GenBank/DDBJ databases">
        <title>Genomic Encyclopedia of Type Strains, Phase IV (KMG-IV): sequencing the most valuable type-strain genomes for metagenomic binning, comparative biology and taxonomic classification.</title>
        <authorList>
            <person name="Goeker M."/>
        </authorList>
    </citation>
    <scope>NUCLEOTIDE SEQUENCE [LARGE SCALE GENOMIC DNA]</scope>
    <source>
        <strain evidence="6 7">DSM 45615</strain>
    </source>
</reference>
<dbReference type="InterPro" id="IPR011075">
    <property type="entry name" value="TetR_C"/>
</dbReference>
<feature type="DNA-binding region" description="H-T-H motif" evidence="4">
    <location>
        <begin position="29"/>
        <end position="48"/>
    </location>
</feature>
<dbReference type="RefSeq" id="WP_185048380.1">
    <property type="nucleotide sequence ID" value="NZ_BAABIX010000022.1"/>
</dbReference>
<gene>
    <name evidence="6" type="ORF">HNP84_001278</name>
</gene>
<keyword evidence="2 4" id="KW-0238">DNA-binding</keyword>
<name>A0A840NWI6_9ACTN</name>
<dbReference type="InterPro" id="IPR001647">
    <property type="entry name" value="HTH_TetR"/>
</dbReference>
<dbReference type="PANTHER" id="PTHR47506">
    <property type="entry name" value="TRANSCRIPTIONAL REGULATORY PROTEIN"/>
    <property type="match status" value="1"/>
</dbReference>
<dbReference type="Proteomes" id="UP000578449">
    <property type="component" value="Unassembled WGS sequence"/>
</dbReference>
<dbReference type="InterPro" id="IPR023772">
    <property type="entry name" value="DNA-bd_HTH_TetR-type_CS"/>
</dbReference>
<evidence type="ECO:0000256" key="4">
    <source>
        <dbReference type="PROSITE-ProRule" id="PRU00335"/>
    </source>
</evidence>
<accession>A0A840NWI6</accession>
<feature type="domain" description="HTH tetR-type" evidence="5">
    <location>
        <begin position="6"/>
        <end position="66"/>
    </location>
</feature>
<dbReference type="SUPFAM" id="SSF48498">
    <property type="entry name" value="Tetracyclin repressor-like, C-terminal domain"/>
    <property type="match status" value="1"/>
</dbReference>
<keyword evidence="7" id="KW-1185">Reference proteome</keyword>
<evidence type="ECO:0000256" key="1">
    <source>
        <dbReference type="ARBA" id="ARBA00023015"/>
    </source>
</evidence>
<dbReference type="PROSITE" id="PS50977">
    <property type="entry name" value="HTH_TETR_2"/>
    <property type="match status" value="1"/>
</dbReference>
<dbReference type="SUPFAM" id="SSF46689">
    <property type="entry name" value="Homeodomain-like"/>
    <property type="match status" value="1"/>
</dbReference>
<dbReference type="Gene3D" id="1.10.10.60">
    <property type="entry name" value="Homeodomain-like"/>
    <property type="match status" value="1"/>
</dbReference>
<protein>
    <submittedName>
        <fullName evidence="6">TetR/AcrR family transcriptional repressor of nem operon</fullName>
    </submittedName>
</protein>
<dbReference type="Pfam" id="PF00440">
    <property type="entry name" value="TetR_N"/>
    <property type="match status" value="1"/>
</dbReference>
<dbReference type="AlphaFoldDB" id="A0A840NWI6"/>
<dbReference type="PRINTS" id="PR00455">
    <property type="entry name" value="HTHTETR"/>
</dbReference>
<evidence type="ECO:0000259" key="5">
    <source>
        <dbReference type="PROSITE" id="PS50977"/>
    </source>
</evidence>
<evidence type="ECO:0000313" key="7">
    <source>
        <dbReference type="Proteomes" id="UP000578449"/>
    </source>
</evidence>
<evidence type="ECO:0000313" key="6">
    <source>
        <dbReference type="EMBL" id="MBB5131572.1"/>
    </source>
</evidence>
<dbReference type="Pfam" id="PF16925">
    <property type="entry name" value="TetR_C_13"/>
    <property type="match status" value="1"/>
</dbReference>
<dbReference type="PROSITE" id="PS01081">
    <property type="entry name" value="HTH_TETR_1"/>
    <property type="match status" value="1"/>
</dbReference>
<dbReference type="Gene3D" id="1.10.357.10">
    <property type="entry name" value="Tetracycline Repressor, domain 2"/>
    <property type="match status" value="1"/>
</dbReference>
<dbReference type="InterPro" id="IPR036271">
    <property type="entry name" value="Tet_transcr_reg_TetR-rel_C_sf"/>
</dbReference>
<sequence>MPRPKGFDPGAVVDAAMAAFWSKGYAATSAQDLVDHTGLGRGSLYNAFTSKHHLFLEALRRYDEEWTTRQVKVLEGDGPVRDRVRRVLMTVVEEESAEAPPRRGCLAVNAAIELAGRDPGVTDLVRAIFGRMEAAFRDALERARHDGEIAADRDPAVLARYLLNSMYGLRVLGKTAGRASMIDIVETTLTCL</sequence>